<dbReference type="SMART" id="SM00369">
    <property type="entry name" value="LRR_TYP"/>
    <property type="match status" value="1"/>
</dbReference>
<sequence length="607" mass="69345">MSDIQVQIKNILNDDNEPKLVKEESKTFIDSLLDEKSFTSIENLKLDDNENTIINNSYITDSDGKKTSFLDLLKNNNNESTNNISNNNNNSDNNNTNNVNNDNENNDHSKAHLKFPSHIYTHHKITSIDDESIEYLVNNQFLKRIRSNDSIELNHHKSITKLENLDDLTIDIENSSTSISSIKVTDNTTKGMDENKGSLEDDDSQFHSCESINNELNQEISLSIDVNQLNNNDNTIHSINKNILKSDINDAIPSIPHYNKSVEKDNSNMSLSSIKENKLLKESIDLDAIFTKSNNNSNNSNISNIKYNTISKCTCIENENNNPIKKSKFSNYSLNSTASESTGMVLKSSLKKISMFSSDYRQLPRKENHVRILDSVTIINPKEDDRKSNLKKGPFYGFRSLRKSLTPSTTKTNNNQNSKLGEVIITTELLNDVENNNNLIVPKAEENHPSKVDKIISHCRRLSFSKIGKYNNNNNNNNNNNYNNNNSETNSNANSSNNISGSNNSIKTDYDYRKDIEKMRKKYALIEEKPISKYYTLMKLLDMKKTDEEFLALNSLEVYYKKIDILPGEIGDLVNMRYLYLNDNKIRSIPPDIGRLVNLIHLYVYQK</sequence>
<dbReference type="SUPFAM" id="SSF52075">
    <property type="entry name" value="Outer arm dynein light chain 1"/>
    <property type="match status" value="1"/>
</dbReference>
<feature type="region of interest" description="Disordered" evidence="1">
    <location>
        <begin position="77"/>
        <end position="110"/>
    </location>
</feature>
<feature type="compositionally biased region" description="Low complexity" evidence="1">
    <location>
        <begin position="471"/>
        <end position="504"/>
    </location>
</feature>
<dbReference type="InterPro" id="IPR003591">
    <property type="entry name" value="Leu-rich_rpt_typical-subtyp"/>
</dbReference>
<reference evidence="2 3" key="2">
    <citation type="submission" date="2016-08" db="EMBL/GenBank/DDBJ databases">
        <title>Pervasive Adenine N6-methylation of Active Genes in Fungi.</title>
        <authorList>
            <consortium name="DOE Joint Genome Institute"/>
            <person name="Mondo S.J."/>
            <person name="Dannebaum R.O."/>
            <person name="Kuo R.C."/>
            <person name="Labutti K."/>
            <person name="Haridas S."/>
            <person name="Kuo A."/>
            <person name="Salamov A."/>
            <person name="Ahrendt S.R."/>
            <person name="Lipzen A."/>
            <person name="Sullivan W."/>
            <person name="Andreopoulos W.B."/>
            <person name="Clum A."/>
            <person name="Lindquist E."/>
            <person name="Daum C."/>
            <person name="Ramamoorthy G.K."/>
            <person name="Gryganskyi A."/>
            <person name="Culley D."/>
            <person name="Magnuson J.K."/>
            <person name="James T.Y."/>
            <person name="O'Malley M.A."/>
            <person name="Stajich J.E."/>
            <person name="Spatafora J.W."/>
            <person name="Visel A."/>
            <person name="Grigoriev I.V."/>
        </authorList>
    </citation>
    <scope>NUCLEOTIDE SEQUENCE [LARGE SCALE GENOMIC DNA]</scope>
    <source>
        <strain evidence="3">finn</strain>
    </source>
</reference>
<name>A0A1Y1V142_9FUNG</name>
<accession>A0A1Y1V142</accession>
<organism evidence="2 3">
    <name type="scientific">Piromyces finnis</name>
    <dbReference type="NCBI Taxonomy" id="1754191"/>
    <lineage>
        <taxon>Eukaryota</taxon>
        <taxon>Fungi</taxon>
        <taxon>Fungi incertae sedis</taxon>
        <taxon>Chytridiomycota</taxon>
        <taxon>Chytridiomycota incertae sedis</taxon>
        <taxon>Neocallimastigomycetes</taxon>
        <taxon>Neocallimastigales</taxon>
        <taxon>Neocallimastigaceae</taxon>
        <taxon>Piromyces</taxon>
    </lineage>
</organism>
<dbReference type="Proteomes" id="UP000193719">
    <property type="component" value="Unassembled WGS sequence"/>
</dbReference>
<dbReference type="AlphaFoldDB" id="A0A1Y1V142"/>
<keyword evidence="3" id="KW-1185">Reference proteome</keyword>
<evidence type="ECO:0008006" key="4">
    <source>
        <dbReference type="Google" id="ProtNLM"/>
    </source>
</evidence>
<reference evidence="2 3" key="1">
    <citation type="submission" date="2016-08" db="EMBL/GenBank/DDBJ databases">
        <title>Genomes of anaerobic fungi encode conserved fungal cellulosomes for biomass hydrolysis.</title>
        <authorList>
            <consortium name="DOE Joint Genome Institute"/>
            <person name="Haitjema C.H."/>
            <person name="Gilmore S.P."/>
            <person name="Henske J.K."/>
            <person name="Solomon K.V."/>
            <person name="De Groot R."/>
            <person name="Kuo A."/>
            <person name="Mondo S.J."/>
            <person name="Salamov A.A."/>
            <person name="Labutti K."/>
            <person name="Zhao Z."/>
            <person name="Chiniquy J."/>
            <person name="Barry K."/>
            <person name="Brewer H.M."/>
            <person name="Purvine S.O."/>
            <person name="Wright A.T."/>
            <person name="Boxma B."/>
            <person name="Van Alen T."/>
            <person name="Hackstein J.H."/>
            <person name="Baker S.E."/>
            <person name="Grigoriev I.V."/>
            <person name="O'Malley M.A."/>
        </authorList>
    </citation>
    <scope>NUCLEOTIDE SEQUENCE [LARGE SCALE GENOMIC DNA]</scope>
    <source>
        <strain evidence="3">finn</strain>
    </source>
</reference>
<evidence type="ECO:0000313" key="3">
    <source>
        <dbReference type="Proteomes" id="UP000193719"/>
    </source>
</evidence>
<proteinExistence type="predicted"/>
<dbReference type="EMBL" id="MCFH01000043">
    <property type="protein sequence ID" value="ORX44883.1"/>
    <property type="molecule type" value="Genomic_DNA"/>
</dbReference>
<evidence type="ECO:0000313" key="2">
    <source>
        <dbReference type="EMBL" id="ORX44883.1"/>
    </source>
</evidence>
<feature type="compositionally biased region" description="Low complexity" evidence="1">
    <location>
        <begin position="77"/>
        <end position="103"/>
    </location>
</feature>
<dbReference type="PROSITE" id="PS51450">
    <property type="entry name" value="LRR"/>
    <property type="match status" value="1"/>
</dbReference>
<dbReference type="OrthoDB" id="676979at2759"/>
<comment type="caution">
    <text evidence="2">The sequence shown here is derived from an EMBL/GenBank/DDBJ whole genome shotgun (WGS) entry which is preliminary data.</text>
</comment>
<protein>
    <recommendedName>
        <fullName evidence="4">L domain-like protein</fullName>
    </recommendedName>
</protein>
<dbReference type="STRING" id="1754191.A0A1Y1V142"/>
<evidence type="ECO:0000256" key="1">
    <source>
        <dbReference type="SAM" id="MobiDB-lite"/>
    </source>
</evidence>
<feature type="region of interest" description="Disordered" evidence="1">
    <location>
        <begin position="467"/>
        <end position="504"/>
    </location>
</feature>
<dbReference type="InterPro" id="IPR001611">
    <property type="entry name" value="Leu-rich_rpt"/>
</dbReference>
<gene>
    <name evidence="2" type="ORF">BCR36DRAFT_300878</name>
</gene>